<dbReference type="EMBL" id="FOGD01000001">
    <property type="protein sequence ID" value="SEQ45168.1"/>
    <property type="molecule type" value="Genomic_DNA"/>
</dbReference>
<feature type="compositionally biased region" description="Pro residues" evidence="1">
    <location>
        <begin position="19"/>
        <end position="28"/>
    </location>
</feature>
<dbReference type="Gene3D" id="1.10.238.160">
    <property type="match status" value="1"/>
</dbReference>
<evidence type="ECO:0000313" key="3">
    <source>
        <dbReference type="Proteomes" id="UP000199766"/>
    </source>
</evidence>
<evidence type="ECO:0000256" key="1">
    <source>
        <dbReference type="SAM" id="MobiDB-lite"/>
    </source>
</evidence>
<dbReference type="STRING" id="180197.SAMN02982919_00719"/>
<name>A0A1H9G5V5_9BURK</name>
<protein>
    <submittedName>
        <fullName evidence="2">Transcriptional regulator, AlpA family</fullName>
    </submittedName>
</protein>
<proteinExistence type="predicted"/>
<dbReference type="RefSeq" id="WP_091452783.1">
    <property type="nucleotide sequence ID" value="NZ_FOGD01000001.1"/>
</dbReference>
<keyword evidence="3" id="KW-1185">Reference proteome</keyword>
<feature type="region of interest" description="Disordered" evidence="1">
    <location>
        <begin position="1"/>
        <end position="29"/>
    </location>
</feature>
<accession>A0A1H9G5V5</accession>
<sequence length="113" mass="12262">MSLGFGFSSRHAKKATAKPPAPATPAAPIPTSFDQLPDCALLRESQLVPSPKRPGVHALLPFSAPTLWRKVKAGDFPKPLKLGPRITAWRCGDIRQWLAQQTNTNAVQLAEVQ</sequence>
<gene>
    <name evidence="2" type="ORF">SAMN02982919_00719</name>
</gene>
<dbReference type="Proteomes" id="UP000199766">
    <property type="component" value="Unassembled WGS sequence"/>
</dbReference>
<evidence type="ECO:0000313" key="2">
    <source>
        <dbReference type="EMBL" id="SEQ45168.1"/>
    </source>
</evidence>
<dbReference type="AlphaFoldDB" id="A0A1H9G5V5"/>
<organism evidence="2 3">
    <name type="scientific">Giesbergeria anulus</name>
    <dbReference type="NCBI Taxonomy" id="180197"/>
    <lineage>
        <taxon>Bacteria</taxon>
        <taxon>Pseudomonadati</taxon>
        <taxon>Pseudomonadota</taxon>
        <taxon>Betaproteobacteria</taxon>
        <taxon>Burkholderiales</taxon>
        <taxon>Comamonadaceae</taxon>
        <taxon>Giesbergeria</taxon>
    </lineage>
</organism>
<reference evidence="2 3" key="1">
    <citation type="submission" date="2016-10" db="EMBL/GenBank/DDBJ databases">
        <authorList>
            <person name="de Groot N.N."/>
        </authorList>
    </citation>
    <scope>NUCLEOTIDE SEQUENCE [LARGE SCALE GENOMIC DNA]</scope>
    <source>
        <strain evidence="2 3">ATCC 35958</strain>
    </source>
</reference>
<dbReference type="Pfam" id="PF05930">
    <property type="entry name" value="Phage_AlpA"/>
    <property type="match status" value="1"/>
</dbReference>
<dbReference type="OrthoDB" id="8527558at2"/>
<dbReference type="InterPro" id="IPR010260">
    <property type="entry name" value="AlpA"/>
</dbReference>